<keyword evidence="3" id="KW-1185">Reference proteome</keyword>
<evidence type="ECO:0000313" key="3">
    <source>
        <dbReference type="Proteomes" id="UP000291106"/>
    </source>
</evidence>
<evidence type="ECO:0008006" key="4">
    <source>
        <dbReference type="Google" id="ProtNLM"/>
    </source>
</evidence>
<dbReference type="EMBL" id="CP036200">
    <property type="protein sequence ID" value="QBF84190.1"/>
    <property type="molecule type" value="Genomic_DNA"/>
</dbReference>
<name>A0A411PKY6_9GAMM</name>
<reference evidence="2 3" key="1">
    <citation type="submission" date="2019-02" db="EMBL/GenBank/DDBJ databases">
        <title>Shewanella sp. D4-2 isolated from Dokdo Island.</title>
        <authorList>
            <person name="Baek K."/>
        </authorList>
    </citation>
    <scope>NUCLEOTIDE SEQUENCE [LARGE SCALE GENOMIC DNA]</scope>
    <source>
        <strain evidence="2 3">D4-2</strain>
    </source>
</reference>
<gene>
    <name evidence="2" type="ORF">EXU30_17065</name>
</gene>
<evidence type="ECO:0000313" key="2">
    <source>
        <dbReference type="EMBL" id="QBF84190.1"/>
    </source>
</evidence>
<proteinExistence type="predicted"/>
<dbReference type="KEGG" id="smai:EXU30_17065"/>
<dbReference type="Proteomes" id="UP000291106">
    <property type="component" value="Chromosome"/>
</dbReference>
<organism evidence="2 3">
    <name type="scientific">Shewanella maritima</name>
    <dbReference type="NCBI Taxonomy" id="2520507"/>
    <lineage>
        <taxon>Bacteria</taxon>
        <taxon>Pseudomonadati</taxon>
        <taxon>Pseudomonadota</taxon>
        <taxon>Gammaproteobacteria</taxon>
        <taxon>Alteromonadales</taxon>
        <taxon>Shewanellaceae</taxon>
        <taxon>Shewanella</taxon>
    </lineage>
</organism>
<protein>
    <recommendedName>
        <fullName evidence="4">Cytochrome c domain-containing protein</fullName>
    </recommendedName>
</protein>
<dbReference type="RefSeq" id="WP_130602053.1">
    <property type="nucleotide sequence ID" value="NZ_CP036200.1"/>
</dbReference>
<dbReference type="NCBIfam" id="TIGR03806">
    <property type="entry name" value="chp_HNE_0200"/>
    <property type="match status" value="1"/>
</dbReference>
<dbReference type="AlphaFoldDB" id="A0A411PKY6"/>
<feature type="region of interest" description="Disordered" evidence="1">
    <location>
        <begin position="29"/>
        <end position="52"/>
    </location>
</feature>
<dbReference type="OrthoDB" id="338827at2"/>
<sequence length="404" mass="43530">MQNLQLTRFTLLVTLSIVLTGCGGGGDGTADTPSAVSPPDNSAGDNSGGTGSGNNSLCDVNATSVNWQALMQEDCDSLAGYGLFASPIEVTKAPNAPGLAYKLTTELFSNYASKYRFIFVPDGQSMQYSPNSVFDMPQGTVLVKTFALPFDTQKLGADNEVKIETRLLIHRDSGWQALAYQWNQEQTQANLTVAGANVSHTMNHQGQQLSFDYHIPSKAECKICHQSSLGEQSKIIPIGLKAHLLNMSLGSNQENQLLHWQQTGLLEMLPDIAQVAQAYGLDDESASLSSRAKGYLDVNCAHCHNPTGFASISGLRLGFDVDHTSFEYGICKQPPGWDGGPDGLAYDIVPGNGKRSIVHNRQVLSEPKDKMPPLGREIVHTEGVDLIERWIDSLSPSLGSCVDG</sequence>
<evidence type="ECO:0000256" key="1">
    <source>
        <dbReference type="SAM" id="MobiDB-lite"/>
    </source>
</evidence>
<accession>A0A411PKY6</accession>
<dbReference type="InterPro" id="IPR022269">
    <property type="entry name" value="SO_2930-like_C"/>
</dbReference>